<organism evidence="2 3">
    <name type="scientific">Providencia burhodogranariea DSM 19968</name>
    <dbReference type="NCBI Taxonomy" id="1141662"/>
    <lineage>
        <taxon>Bacteria</taxon>
        <taxon>Pseudomonadati</taxon>
        <taxon>Pseudomonadota</taxon>
        <taxon>Gammaproteobacteria</taxon>
        <taxon>Enterobacterales</taxon>
        <taxon>Morganellaceae</taxon>
        <taxon>Providencia</taxon>
    </lineage>
</organism>
<feature type="transmembrane region" description="Helical" evidence="1">
    <location>
        <begin position="6"/>
        <end position="27"/>
    </location>
</feature>
<keyword evidence="3" id="KW-1185">Reference proteome</keyword>
<dbReference type="EMBL" id="AKKL01000021">
    <property type="protein sequence ID" value="EKT62332.1"/>
    <property type="molecule type" value="Genomic_DNA"/>
</dbReference>
<protein>
    <submittedName>
        <fullName evidence="2">Uncharacterized protein</fullName>
    </submittedName>
</protein>
<feature type="transmembrane region" description="Helical" evidence="1">
    <location>
        <begin position="47"/>
        <end position="68"/>
    </location>
</feature>
<dbReference type="RefSeq" id="WP_008911778.1">
    <property type="nucleotide sequence ID" value="NZ_KB233222.1"/>
</dbReference>
<sequence>MNTMIIFIIFIIFFIMILLLCISLYGFYIKYILSRFLISLRNGKNKIIFISLLCAIMLVCDGVSNHIFNLLQEQVVRSNMGHVMISKKESVDNAIDSPLYILNRHEIMAIMKNDLYLKDKIDFVSEQLLFSGIIVNCSNQRAINFSGMGISPESSIRIGAFDLTVSGSELSNVDIKGITLDKKLADSIKVAYGDIVKLVFINDKYEKIEFITHIRGVFISEMKGNEYGTIKIPFEMVKKFFGANVVSKINIILKDSKDINSVISNIKNRDEFKSFDYKLDSWIESNSDIKSTIYFLYYNLFFLK</sequence>
<name>K8WY76_9GAMM</name>
<dbReference type="Proteomes" id="UP000009336">
    <property type="component" value="Unassembled WGS sequence"/>
</dbReference>
<dbReference type="HOGENOM" id="CLU_914852_0_0_6"/>
<dbReference type="AlphaFoldDB" id="K8WY76"/>
<dbReference type="STRING" id="1141662.OOA_08787"/>
<evidence type="ECO:0000256" key="1">
    <source>
        <dbReference type="SAM" id="Phobius"/>
    </source>
</evidence>
<gene>
    <name evidence="2" type="ORF">OOA_08787</name>
</gene>
<proteinExistence type="predicted"/>
<dbReference type="OrthoDB" id="9770036at2"/>
<reference evidence="2 3" key="1">
    <citation type="journal article" date="2012" name="BMC Genomics">
        <title>Comparative genomics of bacteria in the genus Providencia isolated from wild Drosophila melanogaster.</title>
        <authorList>
            <person name="Galac M.R."/>
            <person name="Lazzaro B.P."/>
        </authorList>
    </citation>
    <scope>NUCLEOTIDE SEQUENCE [LARGE SCALE GENOMIC DNA]</scope>
    <source>
        <strain evidence="2 3">DSM 19968</strain>
    </source>
</reference>
<dbReference type="eggNOG" id="COG4591">
    <property type="taxonomic scope" value="Bacteria"/>
</dbReference>
<evidence type="ECO:0000313" key="3">
    <source>
        <dbReference type="Proteomes" id="UP000009336"/>
    </source>
</evidence>
<evidence type="ECO:0000313" key="2">
    <source>
        <dbReference type="EMBL" id="EKT62332.1"/>
    </source>
</evidence>
<accession>K8WY76</accession>
<dbReference type="PATRIC" id="fig|1141662.3.peg.1782"/>
<keyword evidence="1" id="KW-0472">Membrane</keyword>
<comment type="caution">
    <text evidence="2">The sequence shown here is derived from an EMBL/GenBank/DDBJ whole genome shotgun (WGS) entry which is preliminary data.</text>
</comment>
<keyword evidence="1" id="KW-0812">Transmembrane</keyword>
<keyword evidence="1" id="KW-1133">Transmembrane helix</keyword>